<proteinExistence type="predicted"/>
<protein>
    <recommendedName>
        <fullName evidence="5">Transposase element L1Md-A101/L1Md-A102/L1Md-A2</fullName>
    </recommendedName>
</protein>
<accession>A0A6G0J860</accession>
<feature type="coiled-coil region" evidence="1">
    <location>
        <begin position="59"/>
        <end position="121"/>
    </location>
</feature>
<keyword evidence="1" id="KW-0175">Coiled coil</keyword>
<evidence type="ECO:0000313" key="3">
    <source>
        <dbReference type="EMBL" id="KAE8299787.1"/>
    </source>
</evidence>
<organism evidence="3 4">
    <name type="scientific">Larimichthys crocea</name>
    <name type="common">Large yellow croaker</name>
    <name type="synonym">Pseudosciaena crocea</name>
    <dbReference type="NCBI Taxonomy" id="215358"/>
    <lineage>
        <taxon>Eukaryota</taxon>
        <taxon>Metazoa</taxon>
        <taxon>Chordata</taxon>
        <taxon>Craniata</taxon>
        <taxon>Vertebrata</taxon>
        <taxon>Euteleostomi</taxon>
        <taxon>Actinopterygii</taxon>
        <taxon>Neopterygii</taxon>
        <taxon>Teleostei</taxon>
        <taxon>Neoteleostei</taxon>
        <taxon>Acanthomorphata</taxon>
        <taxon>Eupercaria</taxon>
        <taxon>Sciaenidae</taxon>
        <taxon>Larimichthys</taxon>
    </lineage>
</organism>
<gene>
    <name evidence="3" type="ORF">D5F01_LYC02205</name>
</gene>
<evidence type="ECO:0000313" key="4">
    <source>
        <dbReference type="Proteomes" id="UP000424527"/>
    </source>
</evidence>
<evidence type="ECO:0008006" key="5">
    <source>
        <dbReference type="Google" id="ProtNLM"/>
    </source>
</evidence>
<dbReference type="InterPro" id="IPR042566">
    <property type="entry name" value="L1_C"/>
</dbReference>
<comment type="caution">
    <text evidence="3">The sequence shown here is derived from an EMBL/GenBank/DDBJ whole genome shotgun (WGS) entry which is preliminary data.</text>
</comment>
<feature type="region of interest" description="Disordered" evidence="2">
    <location>
        <begin position="17"/>
        <end position="38"/>
    </location>
</feature>
<evidence type="ECO:0000256" key="2">
    <source>
        <dbReference type="SAM" id="MobiDB-lite"/>
    </source>
</evidence>
<dbReference type="Gene3D" id="3.30.250.20">
    <property type="entry name" value="L1 transposable element, C-terminal domain"/>
    <property type="match status" value="1"/>
</dbReference>
<dbReference type="Proteomes" id="UP000424527">
    <property type="component" value="Unassembled WGS sequence"/>
</dbReference>
<name>A0A6G0J860_LARCR</name>
<dbReference type="EMBL" id="REGW02000002">
    <property type="protein sequence ID" value="KAE8299787.1"/>
    <property type="molecule type" value="Genomic_DNA"/>
</dbReference>
<dbReference type="PANTHER" id="PTHR11505">
    <property type="entry name" value="L1 TRANSPOSABLE ELEMENT-RELATED"/>
    <property type="match status" value="1"/>
</dbReference>
<reference evidence="3 4" key="1">
    <citation type="submission" date="2019-07" db="EMBL/GenBank/DDBJ databases">
        <title>Chromosome genome assembly for large yellow croaker.</title>
        <authorList>
            <person name="Xiao S."/>
        </authorList>
    </citation>
    <scope>NUCLEOTIDE SEQUENCE [LARGE SCALE GENOMIC DNA]</scope>
    <source>
        <strain evidence="3">JMULYC20181020</strain>
        <tissue evidence="3">Muscle</tissue>
    </source>
</reference>
<dbReference type="InterPro" id="IPR004244">
    <property type="entry name" value="Transposase_22"/>
</dbReference>
<dbReference type="Gene3D" id="1.20.5.340">
    <property type="match status" value="1"/>
</dbReference>
<dbReference type="AlphaFoldDB" id="A0A6G0J860"/>
<keyword evidence="4" id="KW-1185">Reference proteome</keyword>
<evidence type="ECO:0000256" key="1">
    <source>
        <dbReference type="SAM" id="Coils"/>
    </source>
</evidence>
<sequence length="275" mass="31541">MFSWDLYLVFSAATAEKPVSQSPSGNQPGHDDSDSDTEVLPSVWEKVSDKILGHMNGRFDKLEETLQAVQSSQKELLEKVETMEEQVLDHESHITSLEKTVSDLKDESNALKLKVDDLEGQFQAFLSRKGGGGKPTEFVKALIPKLFGKDSFQSPVVIDRAHRTLRPPPTAGARPRVIIARVHFYREKELILRFRRERQLEYKGNKVLIFPDYTAEVMRQRCEYTEAQQRLRELKVEHSLLFPARRRIKHNNRSKAFSTTSEALTFINTDLKNLS</sequence>